<dbReference type="Pfam" id="PF08100">
    <property type="entry name" value="Dimerisation"/>
    <property type="match status" value="1"/>
</dbReference>
<evidence type="ECO:0000313" key="6">
    <source>
        <dbReference type="EMBL" id="MFB9468548.1"/>
    </source>
</evidence>
<keyword evidence="1 6" id="KW-0489">Methyltransferase</keyword>
<dbReference type="EMBL" id="JBHMCF010000003">
    <property type="protein sequence ID" value="MFB9468548.1"/>
    <property type="molecule type" value="Genomic_DNA"/>
</dbReference>
<evidence type="ECO:0000259" key="5">
    <source>
        <dbReference type="Pfam" id="PF08100"/>
    </source>
</evidence>
<dbReference type="InterPro" id="IPR036390">
    <property type="entry name" value="WH_DNA-bd_sf"/>
</dbReference>
<evidence type="ECO:0000259" key="4">
    <source>
        <dbReference type="Pfam" id="PF00891"/>
    </source>
</evidence>
<dbReference type="PROSITE" id="PS51683">
    <property type="entry name" value="SAM_OMT_II"/>
    <property type="match status" value="1"/>
</dbReference>
<evidence type="ECO:0000313" key="7">
    <source>
        <dbReference type="Proteomes" id="UP001589568"/>
    </source>
</evidence>
<name>A0ABV5NE36_9ACTN</name>
<keyword evidence="7" id="KW-1185">Reference proteome</keyword>
<dbReference type="GO" id="GO:0032259">
    <property type="term" value="P:methylation"/>
    <property type="evidence" value="ECO:0007669"/>
    <property type="project" value="UniProtKB-KW"/>
</dbReference>
<dbReference type="GO" id="GO:0008168">
    <property type="term" value="F:methyltransferase activity"/>
    <property type="evidence" value="ECO:0007669"/>
    <property type="project" value="UniProtKB-KW"/>
</dbReference>
<reference evidence="6 7" key="1">
    <citation type="submission" date="2024-09" db="EMBL/GenBank/DDBJ databases">
        <authorList>
            <person name="Sun Q."/>
            <person name="Mori K."/>
        </authorList>
    </citation>
    <scope>NUCLEOTIDE SEQUENCE [LARGE SCALE GENOMIC DNA]</scope>
    <source>
        <strain evidence="6 7">JCM 3324</strain>
    </source>
</reference>
<organism evidence="6 7">
    <name type="scientific">Nonomuraea salmonea</name>
    <dbReference type="NCBI Taxonomy" id="46181"/>
    <lineage>
        <taxon>Bacteria</taxon>
        <taxon>Bacillati</taxon>
        <taxon>Actinomycetota</taxon>
        <taxon>Actinomycetes</taxon>
        <taxon>Streptosporangiales</taxon>
        <taxon>Streptosporangiaceae</taxon>
        <taxon>Nonomuraea</taxon>
    </lineage>
</organism>
<dbReference type="InterPro" id="IPR001077">
    <property type="entry name" value="COMT_C"/>
</dbReference>
<dbReference type="SUPFAM" id="SSF53335">
    <property type="entry name" value="S-adenosyl-L-methionine-dependent methyltransferases"/>
    <property type="match status" value="1"/>
</dbReference>
<dbReference type="PANTHER" id="PTHR43712:SF2">
    <property type="entry name" value="O-METHYLTRANSFERASE CICE"/>
    <property type="match status" value="1"/>
</dbReference>
<proteinExistence type="predicted"/>
<dbReference type="Gene3D" id="3.40.50.150">
    <property type="entry name" value="Vaccinia Virus protein VP39"/>
    <property type="match status" value="1"/>
</dbReference>
<feature type="domain" description="O-methyltransferase dimerisation" evidence="5">
    <location>
        <begin position="11"/>
        <end position="71"/>
    </location>
</feature>
<dbReference type="Proteomes" id="UP001589568">
    <property type="component" value="Unassembled WGS sequence"/>
</dbReference>
<dbReference type="InterPro" id="IPR029063">
    <property type="entry name" value="SAM-dependent_MTases_sf"/>
</dbReference>
<protein>
    <submittedName>
        <fullName evidence="6">Methyltransferase</fullName>
    </submittedName>
</protein>
<dbReference type="SUPFAM" id="SSF46785">
    <property type="entry name" value="Winged helix' DNA-binding domain"/>
    <property type="match status" value="1"/>
</dbReference>
<feature type="domain" description="O-methyltransferase C-terminal" evidence="4">
    <location>
        <begin position="127"/>
        <end position="313"/>
    </location>
</feature>
<comment type="caution">
    <text evidence="6">The sequence shown here is derived from an EMBL/GenBank/DDBJ whole genome shotgun (WGS) entry which is preliminary data.</text>
</comment>
<dbReference type="PIRSF" id="PIRSF005739">
    <property type="entry name" value="O-mtase"/>
    <property type="match status" value="1"/>
</dbReference>
<dbReference type="PANTHER" id="PTHR43712">
    <property type="entry name" value="PUTATIVE (AFU_ORTHOLOGUE AFUA_4G14580)-RELATED"/>
    <property type="match status" value="1"/>
</dbReference>
<evidence type="ECO:0000256" key="1">
    <source>
        <dbReference type="ARBA" id="ARBA00022603"/>
    </source>
</evidence>
<sequence length="333" mass="36373">MLPSELERAVYGVVATPALHVADRHGVFTHLIRHGGATAPELAAALGVDADTLERVLLVLVAFGVLGKTPDEQYVVPEPMRPYLDRDDPRYLGGFVEHLATETVARMGRLDAYLREGKAAVDRDLPSPFETLYRDEAATRDFLRAMWDLSYAPSQEIAALAGLGDVTRLVDVGGATGPFATAALRHAPALHAVIFDLPQVEPYLRESAQRHGLIGRLAFKGGDFFADELPQGDCIAFGYVLSDWTDATCAMLLEKAYRACTPPGRVLIMERLFDDARTGPLPTSVMNLTMHVETEGRHRTAAEYCALLEAAGFTNCEVHRTGGEKHLVIGHRK</sequence>
<dbReference type="Gene3D" id="1.10.10.10">
    <property type="entry name" value="Winged helix-like DNA-binding domain superfamily/Winged helix DNA-binding domain"/>
    <property type="match status" value="1"/>
</dbReference>
<dbReference type="InterPro" id="IPR016461">
    <property type="entry name" value="COMT-like"/>
</dbReference>
<dbReference type="InterPro" id="IPR036388">
    <property type="entry name" value="WH-like_DNA-bd_sf"/>
</dbReference>
<dbReference type="Pfam" id="PF00891">
    <property type="entry name" value="Methyltransf_2"/>
    <property type="match status" value="1"/>
</dbReference>
<dbReference type="InterPro" id="IPR012967">
    <property type="entry name" value="COMT_dimerisation"/>
</dbReference>
<evidence type="ECO:0000256" key="2">
    <source>
        <dbReference type="ARBA" id="ARBA00022679"/>
    </source>
</evidence>
<accession>A0ABV5NE36</accession>
<dbReference type="RefSeq" id="WP_345396991.1">
    <property type="nucleotide sequence ID" value="NZ_BAAAXS010000001.1"/>
</dbReference>
<gene>
    <name evidence="6" type="ORF">ACFFR3_03475</name>
</gene>
<keyword evidence="2" id="KW-0808">Transferase</keyword>
<keyword evidence="3" id="KW-0949">S-adenosyl-L-methionine</keyword>
<evidence type="ECO:0000256" key="3">
    <source>
        <dbReference type="ARBA" id="ARBA00022691"/>
    </source>
</evidence>